<dbReference type="RefSeq" id="WP_095086023.1">
    <property type="nucleotide sequence ID" value="NZ_BMDM01000003.1"/>
</dbReference>
<evidence type="ECO:0000256" key="2">
    <source>
        <dbReference type="ARBA" id="ARBA00022475"/>
    </source>
</evidence>
<evidence type="ECO:0000256" key="5">
    <source>
        <dbReference type="ARBA" id="ARBA00023136"/>
    </source>
</evidence>
<organism evidence="8 9">
    <name type="scientific">Mammaliicoccus stepanovicii</name>
    <dbReference type="NCBI Taxonomy" id="643214"/>
    <lineage>
        <taxon>Bacteria</taxon>
        <taxon>Bacillati</taxon>
        <taxon>Bacillota</taxon>
        <taxon>Bacilli</taxon>
        <taxon>Bacillales</taxon>
        <taxon>Staphylococcaceae</taxon>
        <taxon>Mammaliicoccus</taxon>
    </lineage>
</organism>
<feature type="transmembrane region" description="Helical" evidence="6">
    <location>
        <begin position="199"/>
        <end position="218"/>
    </location>
</feature>
<evidence type="ECO:0000259" key="7">
    <source>
        <dbReference type="Pfam" id="PF02687"/>
    </source>
</evidence>
<evidence type="ECO:0000256" key="3">
    <source>
        <dbReference type="ARBA" id="ARBA00022692"/>
    </source>
</evidence>
<dbReference type="EMBL" id="LT906462">
    <property type="protein sequence ID" value="SNV58023.1"/>
    <property type="molecule type" value="Genomic_DNA"/>
</dbReference>
<feature type="transmembrane region" description="Helical" evidence="6">
    <location>
        <begin position="580"/>
        <end position="598"/>
    </location>
</feature>
<evidence type="ECO:0000256" key="4">
    <source>
        <dbReference type="ARBA" id="ARBA00022989"/>
    </source>
</evidence>
<feature type="transmembrane region" description="Helical" evidence="6">
    <location>
        <begin position="18"/>
        <end position="36"/>
    </location>
</feature>
<accession>A0A239YHY6</accession>
<sequence>MNFNQIVVKNLKRNIRHYGMYIFSITMSVILFFGFVTLKYSDDLNGIQSGVKPEAGIKVGVTLLTCIIIIFLLYANQLFIKRRSREMGLYQLIGMTKREVFKIFQLENLVLFVITLFAGTALGIFSSKILFMILFKILDHKQTANLEVSPEAFLQTILLMIGVYIIISIQNYIFIKRKTILSLMNEYQASDTKVKKIKAYELVFGVIGIIMIVLGYYISSMIFENLITNTMTELYLRMLTVLFLTIVGAYLLFRCSISLIFNTIRKYKKGMLSVTDVVSTSSIMHKMKTNALSLTIIATVSALAVGLLSLSYISYYNAQETAHSQVPNDYIFTNKEKVENFKKSLNKEDIAYSTQNFHIVRYAIDDSKVFSQNENMTGDSTKLPVAVVKASDFDDINLTNNEVAVVGYNDFLDKLTTVNHNEEMTYKINHKTKKLRVKSISKEDYLAPMISLNSPVYVVSDDTYNQMKHQQPKNELLNHQFGINLKHKSDVQKAEKVFNEQVDEIDTGRSYQQVYEQSKSNLGLMLFVLGFLGVAFLLSTGCIIYIKQIDETEDETSNYKILRKLGYTSRDMSRGIGLKIGFNFALPLVIGLCHGYFAARSAGFLLGQSFYTPVLIVMALYSLIYIIFGILAYIHSKRVIQQAL</sequence>
<evidence type="ECO:0000313" key="8">
    <source>
        <dbReference type="EMBL" id="SNV58023.1"/>
    </source>
</evidence>
<keyword evidence="5 6" id="KW-0472">Membrane</keyword>
<evidence type="ECO:0000256" key="1">
    <source>
        <dbReference type="ARBA" id="ARBA00004651"/>
    </source>
</evidence>
<feature type="domain" description="ABC3 transporter permease C-terminal" evidence="7">
    <location>
        <begin position="61"/>
        <end position="178"/>
    </location>
</feature>
<feature type="transmembrane region" description="Helical" evidence="6">
    <location>
        <begin position="238"/>
        <end position="261"/>
    </location>
</feature>
<feature type="transmembrane region" description="Helical" evidence="6">
    <location>
        <begin position="610"/>
        <end position="634"/>
    </location>
</feature>
<keyword evidence="2 6" id="KW-1003">Cell membrane</keyword>
<evidence type="ECO:0000313" key="9">
    <source>
        <dbReference type="Proteomes" id="UP000242084"/>
    </source>
</evidence>
<dbReference type="InterPro" id="IPR003838">
    <property type="entry name" value="ABC3_permease_C"/>
</dbReference>
<feature type="transmembrane region" description="Helical" evidence="6">
    <location>
        <begin position="291"/>
        <end position="315"/>
    </location>
</feature>
<keyword evidence="4 6" id="KW-1133">Transmembrane helix</keyword>
<name>A0A239YHY6_9STAP</name>
<keyword evidence="3 6" id="KW-0812">Transmembrane</keyword>
<keyword evidence="9" id="KW-1185">Reference proteome</keyword>
<dbReference type="KEGG" id="sste:SAMEA4384403_0406"/>
<dbReference type="PANTHER" id="PTHR46795:SF3">
    <property type="entry name" value="ABC TRANSPORTER PERMEASE"/>
    <property type="match status" value="1"/>
</dbReference>
<gene>
    <name evidence="8" type="ORF">SAMEA4384403_00406</name>
</gene>
<dbReference type="GO" id="GO:0005886">
    <property type="term" value="C:plasma membrane"/>
    <property type="evidence" value="ECO:0007669"/>
    <property type="project" value="UniProtKB-SubCell"/>
</dbReference>
<feature type="transmembrane region" description="Helical" evidence="6">
    <location>
        <begin position="522"/>
        <end position="546"/>
    </location>
</feature>
<dbReference type="InterPro" id="IPR052536">
    <property type="entry name" value="ABC-4_Integral_Memb_Prot"/>
</dbReference>
<evidence type="ECO:0000256" key="6">
    <source>
        <dbReference type="PIRNR" id="PIRNR018968"/>
    </source>
</evidence>
<comment type="subcellular location">
    <subcellularLocation>
        <location evidence="1 6">Cell membrane</location>
        <topology evidence="1 6">Multi-pass membrane protein</topology>
    </subcellularLocation>
</comment>
<feature type="transmembrane region" description="Helical" evidence="6">
    <location>
        <begin position="56"/>
        <end position="75"/>
    </location>
</feature>
<dbReference type="PANTHER" id="PTHR46795">
    <property type="entry name" value="ABC TRANSPORTER PERMEASE-RELATED-RELATED"/>
    <property type="match status" value="1"/>
</dbReference>
<dbReference type="Proteomes" id="UP000242084">
    <property type="component" value="Chromosome 1"/>
</dbReference>
<feature type="transmembrane region" description="Helical" evidence="6">
    <location>
        <begin position="153"/>
        <end position="175"/>
    </location>
</feature>
<dbReference type="PIRSF" id="PIRSF018968">
    <property type="entry name" value="ABC_permease_BceB"/>
    <property type="match status" value="1"/>
</dbReference>
<reference evidence="8 9" key="1">
    <citation type="submission" date="2017-06" db="EMBL/GenBank/DDBJ databases">
        <authorList>
            <consortium name="Pathogen Informatics"/>
        </authorList>
    </citation>
    <scope>NUCLEOTIDE SEQUENCE [LARGE SCALE GENOMIC DNA]</scope>
    <source>
        <strain evidence="8 9">NCTC13839</strain>
    </source>
</reference>
<dbReference type="AlphaFoldDB" id="A0A239YHY6"/>
<comment type="similarity">
    <text evidence="6">Belongs to the ABC-4 integral membrane protein family.</text>
</comment>
<dbReference type="GO" id="GO:0055085">
    <property type="term" value="P:transmembrane transport"/>
    <property type="evidence" value="ECO:0007669"/>
    <property type="project" value="UniProtKB-UniRule"/>
</dbReference>
<protein>
    <submittedName>
        <fullName evidence="8">ABC transporter permease</fullName>
    </submittedName>
</protein>
<dbReference type="Pfam" id="PF02687">
    <property type="entry name" value="FtsX"/>
    <property type="match status" value="1"/>
</dbReference>
<dbReference type="InterPro" id="IPR027022">
    <property type="entry name" value="ABC_permease_BceB-typ"/>
</dbReference>
<keyword evidence="6" id="KW-0813">Transport</keyword>
<proteinExistence type="inferred from homology"/>
<feature type="transmembrane region" description="Helical" evidence="6">
    <location>
        <begin position="109"/>
        <end position="133"/>
    </location>
</feature>